<proteinExistence type="predicted"/>
<dbReference type="Gene3D" id="3.90.226.10">
    <property type="entry name" value="2-enoyl-CoA Hydratase, Chain A, domain 1"/>
    <property type="match status" value="1"/>
</dbReference>
<dbReference type="KEGG" id="kak:Kalk_17750"/>
<evidence type="ECO:0000256" key="1">
    <source>
        <dbReference type="ARBA" id="ARBA00004275"/>
    </source>
</evidence>
<dbReference type="EMBL" id="CP022684">
    <property type="protein sequence ID" value="AUM14155.1"/>
    <property type="molecule type" value="Genomic_DNA"/>
</dbReference>
<evidence type="ECO:0000256" key="2">
    <source>
        <dbReference type="ARBA" id="ARBA00023140"/>
    </source>
</evidence>
<reference evidence="5" key="1">
    <citation type="submission" date="2017-08" db="EMBL/GenBank/DDBJ databases">
        <title>Direct submision.</title>
        <authorList>
            <person name="Kim S.-J."/>
            <person name="Rhee S.-K."/>
        </authorList>
    </citation>
    <scope>NUCLEOTIDE SEQUENCE [LARGE SCALE GENOMIC DNA]</scope>
    <source>
        <strain evidence="5">GI5</strain>
    </source>
</reference>
<dbReference type="AlphaFoldDB" id="A0A2K9LRS0"/>
<sequence length="256" mass="27973">MTEQVLTEIQGHIIIIRLNRADKKNALTGDMYNGISDALDQLENDSNLRVGVITGTKDCFTAGNDLVDFLNSSSIGGDSPVGRFLRTLPNLTKPLVAAVNGPAVGVGTTMLMHCDLVYAAPGAKFQMPFATLGLCPEAGSSLLFPQLIGYRKAAKLLMLCEMFRADEAVEMGIVNEVVDAEEYQAHAIAKAQQLAVLPPRSIRVTKQLLRTGNAEQLKAIMKMEEDYFTEMLQGPEAKEAFSAFLEKRKPDFSQFN</sequence>
<protein>
    <submittedName>
        <fullName evidence="4">Enoyl-CoA hydratase</fullName>
    </submittedName>
</protein>
<name>A0A2K9LRS0_9GAMM</name>
<evidence type="ECO:0000256" key="3">
    <source>
        <dbReference type="ARBA" id="ARBA00023235"/>
    </source>
</evidence>
<organism evidence="4 5">
    <name type="scientific">Ketobacter alkanivorans</name>
    <dbReference type="NCBI Taxonomy" id="1917421"/>
    <lineage>
        <taxon>Bacteria</taxon>
        <taxon>Pseudomonadati</taxon>
        <taxon>Pseudomonadota</taxon>
        <taxon>Gammaproteobacteria</taxon>
        <taxon>Pseudomonadales</taxon>
        <taxon>Ketobacteraceae</taxon>
        <taxon>Ketobacter</taxon>
    </lineage>
</organism>
<dbReference type="InterPro" id="IPR051053">
    <property type="entry name" value="ECH/Chromodomain_protein"/>
</dbReference>
<keyword evidence="3" id="KW-0413">Isomerase</keyword>
<dbReference type="Pfam" id="PF00378">
    <property type="entry name" value="ECH_1"/>
    <property type="match status" value="1"/>
</dbReference>
<accession>A0A2K9LRS0</accession>
<dbReference type="PANTHER" id="PTHR43684">
    <property type="match status" value="1"/>
</dbReference>
<keyword evidence="5" id="KW-1185">Reference proteome</keyword>
<dbReference type="OrthoDB" id="9797151at2"/>
<dbReference type="GO" id="GO:0004165">
    <property type="term" value="F:delta(3)-delta(2)-enoyl-CoA isomerase activity"/>
    <property type="evidence" value="ECO:0007669"/>
    <property type="project" value="UniProtKB-ARBA"/>
</dbReference>
<dbReference type="InterPro" id="IPR029045">
    <property type="entry name" value="ClpP/crotonase-like_dom_sf"/>
</dbReference>
<dbReference type="CDD" id="cd06558">
    <property type="entry name" value="crotonase-like"/>
    <property type="match status" value="1"/>
</dbReference>
<dbReference type="RefSeq" id="WP_101895529.1">
    <property type="nucleotide sequence ID" value="NZ_CP022684.1"/>
</dbReference>
<evidence type="ECO:0000313" key="4">
    <source>
        <dbReference type="EMBL" id="AUM14155.1"/>
    </source>
</evidence>
<gene>
    <name evidence="4" type="ORF">Kalk_17750</name>
</gene>
<evidence type="ECO:0000313" key="5">
    <source>
        <dbReference type="Proteomes" id="UP000235116"/>
    </source>
</evidence>
<dbReference type="PANTHER" id="PTHR43684:SF1">
    <property type="entry name" value="ENOYL-COA DELTA ISOMERASE 2"/>
    <property type="match status" value="1"/>
</dbReference>
<dbReference type="Proteomes" id="UP000235116">
    <property type="component" value="Chromosome"/>
</dbReference>
<dbReference type="InterPro" id="IPR001753">
    <property type="entry name" value="Enoyl-CoA_hydra/iso"/>
</dbReference>
<dbReference type="SUPFAM" id="SSF52096">
    <property type="entry name" value="ClpP/crotonase"/>
    <property type="match status" value="1"/>
</dbReference>
<comment type="subcellular location">
    <subcellularLocation>
        <location evidence="1">Peroxisome</location>
    </subcellularLocation>
</comment>
<keyword evidence="2" id="KW-0576">Peroxisome</keyword>